<dbReference type="OrthoDB" id="9784823at2"/>
<dbReference type="GO" id="GO:0003677">
    <property type="term" value="F:DNA binding"/>
    <property type="evidence" value="ECO:0007669"/>
    <property type="project" value="InterPro"/>
</dbReference>
<comment type="similarity">
    <text evidence="1">Belongs to the N(4)/N(6)-methyltransferase family.</text>
</comment>
<dbReference type="GO" id="GO:0008170">
    <property type="term" value="F:N-methyltransferase activity"/>
    <property type="evidence" value="ECO:0007669"/>
    <property type="project" value="InterPro"/>
</dbReference>
<evidence type="ECO:0000256" key="4">
    <source>
        <dbReference type="ARBA" id="ARBA00022679"/>
    </source>
</evidence>
<keyword evidence="5" id="KW-0949">S-adenosyl-L-methionine</keyword>
<dbReference type="PRINTS" id="PR00507">
    <property type="entry name" value="N12N6MTFRASE"/>
</dbReference>
<keyword evidence="4" id="KW-0808">Transferase</keyword>
<dbReference type="PANTHER" id="PTHR42933:SF3">
    <property type="entry name" value="TYPE I RESTRICTION ENZYME MJAVIII METHYLASE SUBUNIT"/>
    <property type="match status" value="1"/>
</dbReference>
<protein>
    <recommendedName>
        <fullName evidence="2">site-specific DNA-methyltransferase (adenine-specific)</fullName>
        <ecNumber evidence="2">2.1.1.72</ecNumber>
    </recommendedName>
</protein>
<dbReference type="InterPro" id="IPR051537">
    <property type="entry name" value="DNA_Adenine_Mtase"/>
</dbReference>
<dbReference type="Gene3D" id="3.40.50.150">
    <property type="entry name" value="Vaccinia Virus protein VP39"/>
    <property type="match status" value="1"/>
</dbReference>
<evidence type="ECO:0000259" key="8">
    <source>
        <dbReference type="Pfam" id="PF02384"/>
    </source>
</evidence>
<dbReference type="GO" id="GO:0032259">
    <property type="term" value="P:methylation"/>
    <property type="evidence" value="ECO:0007669"/>
    <property type="project" value="UniProtKB-KW"/>
</dbReference>
<accession>A0A158L116</accession>
<dbReference type="Pfam" id="PF02384">
    <property type="entry name" value="N6_Mtase"/>
    <property type="match status" value="1"/>
</dbReference>
<evidence type="ECO:0000256" key="7">
    <source>
        <dbReference type="ARBA" id="ARBA00047942"/>
    </source>
</evidence>
<dbReference type="Proteomes" id="UP000054925">
    <property type="component" value="Unassembled WGS sequence"/>
</dbReference>
<evidence type="ECO:0000256" key="2">
    <source>
        <dbReference type="ARBA" id="ARBA00011900"/>
    </source>
</evidence>
<name>A0A158L116_9BURK</name>
<evidence type="ECO:0000313" key="10">
    <source>
        <dbReference type="Proteomes" id="UP000054925"/>
    </source>
</evidence>
<evidence type="ECO:0000313" key="9">
    <source>
        <dbReference type="EMBL" id="SAL86663.1"/>
    </source>
</evidence>
<gene>
    <name evidence="9" type="ORF">AWB67_07251</name>
</gene>
<dbReference type="PANTHER" id="PTHR42933">
    <property type="entry name" value="SLR6095 PROTEIN"/>
    <property type="match status" value="1"/>
</dbReference>
<evidence type="ECO:0000256" key="5">
    <source>
        <dbReference type="ARBA" id="ARBA00022691"/>
    </source>
</evidence>
<dbReference type="AlphaFoldDB" id="A0A158L116"/>
<evidence type="ECO:0000256" key="6">
    <source>
        <dbReference type="ARBA" id="ARBA00022747"/>
    </source>
</evidence>
<evidence type="ECO:0000256" key="1">
    <source>
        <dbReference type="ARBA" id="ARBA00006594"/>
    </source>
</evidence>
<keyword evidence="6" id="KW-0680">Restriction system</keyword>
<feature type="domain" description="DNA methylase adenine-specific" evidence="8">
    <location>
        <begin position="38"/>
        <end position="149"/>
    </location>
</feature>
<evidence type="ECO:0000256" key="3">
    <source>
        <dbReference type="ARBA" id="ARBA00022603"/>
    </source>
</evidence>
<dbReference type="EC" id="2.1.1.72" evidence="2"/>
<dbReference type="RefSeq" id="WP_087660664.1">
    <property type="nucleotide sequence ID" value="NZ_FCOL02000261.1"/>
</dbReference>
<proteinExistence type="inferred from homology"/>
<dbReference type="GO" id="GO:0009007">
    <property type="term" value="F:site-specific DNA-methyltransferase (adenine-specific) activity"/>
    <property type="evidence" value="ECO:0007669"/>
    <property type="project" value="UniProtKB-EC"/>
</dbReference>
<dbReference type="SUPFAM" id="SSF53335">
    <property type="entry name" value="S-adenosyl-L-methionine-dependent methyltransferases"/>
    <property type="match status" value="1"/>
</dbReference>
<dbReference type="GO" id="GO:0009307">
    <property type="term" value="P:DNA restriction-modification system"/>
    <property type="evidence" value="ECO:0007669"/>
    <property type="project" value="UniProtKB-KW"/>
</dbReference>
<organism evidence="9 10">
    <name type="scientific">Caballeronia terrestris</name>
    <dbReference type="NCBI Taxonomy" id="1226301"/>
    <lineage>
        <taxon>Bacteria</taxon>
        <taxon>Pseudomonadati</taxon>
        <taxon>Pseudomonadota</taxon>
        <taxon>Betaproteobacteria</taxon>
        <taxon>Burkholderiales</taxon>
        <taxon>Burkholderiaceae</taxon>
        <taxon>Caballeronia</taxon>
    </lineage>
</organism>
<sequence>MCYQSRLDLLGDAGLKESVESIADVLRQIFMALDLGSERAGQFFTPYEVSLLMAKMVTVGDGKEIRDRGFITMDEPACGSGGMVVAVAQAMHEAGLNYPTLLHATCTDIDPTCVHMAYVQLSLLGTPATVVHGNSLTLESRDVWHTPADVLCGSQTPSSADVSTKRARQ</sequence>
<reference evidence="9" key="1">
    <citation type="submission" date="2016-01" db="EMBL/GenBank/DDBJ databases">
        <authorList>
            <person name="Peeters C."/>
        </authorList>
    </citation>
    <scope>NUCLEOTIDE SEQUENCE [LARGE SCALE GENOMIC DNA]</scope>
    <source>
        <strain evidence="9">LMG 22937</strain>
    </source>
</reference>
<comment type="caution">
    <text evidence="9">The sequence shown here is derived from an EMBL/GenBank/DDBJ whole genome shotgun (WGS) entry which is preliminary data.</text>
</comment>
<dbReference type="EMBL" id="FCOL02000261">
    <property type="protein sequence ID" value="SAL86663.1"/>
    <property type="molecule type" value="Genomic_DNA"/>
</dbReference>
<keyword evidence="10" id="KW-1185">Reference proteome</keyword>
<dbReference type="InterPro" id="IPR029063">
    <property type="entry name" value="SAM-dependent_MTases_sf"/>
</dbReference>
<dbReference type="InterPro" id="IPR003356">
    <property type="entry name" value="DNA_methylase_A-5"/>
</dbReference>
<comment type="catalytic activity">
    <reaction evidence="7">
        <text>a 2'-deoxyadenosine in DNA + S-adenosyl-L-methionine = an N(6)-methyl-2'-deoxyadenosine in DNA + S-adenosyl-L-homocysteine + H(+)</text>
        <dbReference type="Rhea" id="RHEA:15197"/>
        <dbReference type="Rhea" id="RHEA-COMP:12418"/>
        <dbReference type="Rhea" id="RHEA-COMP:12419"/>
        <dbReference type="ChEBI" id="CHEBI:15378"/>
        <dbReference type="ChEBI" id="CHEBI:57856"/>
        <dbReference type="ChEBI" id="CHEBI:59789"/>
        <dbReference type="ChEBI" id="CHEBI:90615"/>
        <dbReference type="ChEBI" id="CHEBI:90616"/>
        <dbReference type="EC" id="2.1.1.72"/>
    </reaction>
</comment>
<keyword evidence="3 9" id="KW-0489">Methyltransferase</keyword>